<dbReference type="Gene3D" id="3.90.1150.10">
    <property type="entry name" value="Aspartate Aminotransferase, domain 1"/>
    <property type="match status" value="1"/>
</dbReference>
<dbReference type="Pfam" id="PF00202">
    <property type="entry name" value="Aminotran_3"/>
    <property type="match status" value="1"/>
</dbReference>
<dbReference type="EMBL" id="LT670844">
    <property type="protein sequence ID" value="SHK14770.1"/>
    <property type="molecule type" value="Genomic_DNA"/>
</dbReference>
<accession>A0A1M6Q3L4</accession>
<dbReference type="Proteomes" id="UP000189935">
    <property type="component" value="Chromosome I"/>
</dbReference>
<sequence length="410" mass="44502">MTESRIAGLDRSLRQRALKVVPGGMYGHMRVAGLPEGYPQFFARGEGCYLWDVDGRKYLDFMCSWGPVVLGHRHPKVDEAARRQMEQGDCLNGPSERMVELAERLVGLVTHADWAMFSKNGTDATTTCVTLARGATGKRKIVLASGAYHGAVPWCSPYPYGVTSEDRVHAIYIKYNDIASLEAAVAQAGNDLAAILVSAFRHDYGQHQELPDPAFARRARSLADANDAALILDDVRAGFRLTLHGSWDPIGVQPDLSAWSKAIANGYALAAVMGNERFRQAASQLYATGSFWCGATSMAAALATIDVLETANGPEHMRLMGQRLRDGVAAQAARHGVAIRQSGPAQMPSILFEDDADYAKGSRFVLEALKRGVYLHPKHNMFLSLAHTAADIDLALSVTDEAFGVIAKLQ</sequence>
<dbReference type="PANTHER" id="PTHR43713">
    <property type="entry name" value="GLUTAMATE-1-SEMIALDEHYDE 2,1-AMINOMUTASE"/>
    <property type="match status" value="1"/>
</dbReference>
<dbReference type="InterPro" id="IPR005814">
    <property type="entry name" value="Aminotrans_3"/>
</dbReference>
<evidence type="ECO:0000313" key="4">
    <source>
        <dbReference type="EMBL" id="SHK14770.1"/>
    </source>
</evidence>
<dbReference type="InterPro" id="IPR015424">
    <property type="entry name" value="PyrdxlP-dep_Trfase"/>
</dbReference>
<reference evidence="4 5" key="1">
    <citation type="submission" date="2016-11" db="EMBL/GenBank/DDBJ databases">
        <authorList>
            <person name="Jaros S."/>
            <person name="Januszkiewicz K."/>
            <person name="Wedrychowicz H."/>
        </authorList>
    </citation>
    <scope>NUCLEOTIDE SEQUENCE [LARGE SCALE GENOMIC DNA]</scope>
    <source>
        <strain evidence="4 5">GAS499</strain>
    </source>
</reference>
<comment type="similarity">
    <text evidence="3">Belongs to the class-III pyridoxal-phosphate-dependent aminotransferase family.</text>
</comment>
<dbReference type="GO" id="GO:0008483">
    <property type="term" value="F:transaminase activity"/>
    <property type="evidence" value="ECO:0007669"/>
    <property type="project" value="InterPro"/>
</dbReference>
<dbReference type="GO" id="GO:0030170">
    <property type="term" value="F:pyridoxal phosphate binding"/>
    <property type="evidence" value="ECO:0007669"/>
    <property type="project" value="InterPro"/>
</dbReference>
<comment type="cofactor">
    <cofactor evidence="1">
        <name>pyridoxal 5'-phosphate</name>
        <dbReference type="ChEBI" id="CHEBI:597326"/>
    </cofactor>
</comment>
<evidence type="ECO:0000256" key="1">
    <source>
        <dbReference type="ARBA" id="ARBA00001933"/>
    </source>
</evidence>
<evidence type="ECO:0000256" key="2">
    <source>
        <dbReference type="ARBA" id="ARBA00022898"/>
    </source>
</evidence>
<dbReference type="InterPro" id="IPR015421">
    <property type="entry name" value="PyrdxlP-dep_Trfase_major"/>
</dbReference>
<dbReference type="InterPro" id="IPR015422">
    <property type="entry name" value="PyrdxlP-dep_Trfase_small"/>
</dbReference>
<dbReference type="SUPFAM" id="SSF53383">
    <property type="entry name" value="PLP-dependent transferases"/>
    <property type="match status" value="1"/>
</dbReference>
<dbReference type="PANTHER" id="PTHR43713:SF3">
    <property type="entry name" value="GLUTAMATE-1-SEMIALDEHYDE 2,1-AMINOMUTASE 1, CHLOROPLASTIC-RELATED"/>
    <property type="match status" value="1"/>
</dbReference>
<evidence type="ECO:0000256" key="3">
    <source>
        <dbReference type="RuleBase" id="RU003560"/>
    </source>
</evidence>
<dbReference type="AlphaFoldDB" id="A0A1M6Q3L4"/>
<keyword evidence="2 3" id="KW-0663">Pyridoxal phosphate</keyword>
<dbReference type="Gene3D" id="3.40.640.10">
    <property type="entry name" value="Type I PLP-dependent aspartate aminotransferase-like (Major domain)"/>
    <property type="match status" value="1"/>
</dbReference>
<evidence type="ECO:0000313" key="5">
    <source>
        <dbReference type="Proteomes" id="UP000189935"/>
    </source>
</evidence>
<organism evidence="4 5">
    <name type="scientific">Bradyrhizobium lablabi</name>
    <dbReference type="NCBI Taxonomy" id="722472"/>
    <lineage>
        <taxon>Bacteria</taxon>
        <taxon>Pseudomonadati</taxon>
        <taxon>Pseudomonadota</taxon>
        <taxon>Alphaproteobacteria</taxon>
        <taxon>Hyphomicrobiales</taxon>
        <taxon>Nitrobacteraceae</taxon>
        <taxon>Bradyrhizobium</taxon>
    </lineage>
</organism>
<proteinExistence type="inferred from homology"/>
<gene>
    <name evidence="4" type="ORF">SAMN05444159_2543</name>
</gene>
<protein>
    <submittedName>
        <fullName evidence="4">Glutamate-1-semialdehyde 2,1-aminomutase</fullName>
    </submittedName>
</protein>
<name>A0A1M6Q3L4_9BRAD</name>